<dbReference type="GO" id="GO:0030036">
    <property type="term" value="P:actin cytoskeleton organization"/>
    <property type="evidence" value="ECO:0007669"/>
    <property type="project" value="TreeGrafter"/>
</dbReference>
<dbReference type="GO" id="GO:0030018">
    <property type="term" value="C:Z disc"/>
    <property type="evidence" value="ECO:0007669"/>
    <property type="project" value="TreeGrafter"/>
</dbReference>
<evidence type="ECO:0000259" key="6">
    <source>
        <dbReference type="PROSITE" id="PS50106"/>
    </source>
</evidence>
<evidence type="ECO:0000313" key="8">
    <source>
        <dbReference type="Proteomes" id="UP001431783"/>
    </source>
</evidence>
<evidence type="ECO:0000256" key="2">
    <source>
        <dbReference type="ARBA" id="ARBA00022490"/>
    </source>
</evidence>
<dbReference type="GO" id="GO:0051371">
    <property type="term" value="F:muscle alpha-actinin binding"/>
    <property type="evidence" value="ECO:0007669"/>
    <property type="project" value="TreeGrafter"/>
</dbReference>
<evidence type="ECO:0000256" key="3">
    <source>
        <dbReference type="ARBA" id="ARBA00023038"/>
    </source>
</evidence>
<feature type="region of interest" description="Disordered" evidence="5">
    <location>
        <begin position="169"/>
        <end position="192"/>
    </location>
</feature>
<dbReference type="PANTHER" id="PTHR24214">
    <property type="entry name" value="PDZ AND LIM DOMAIN PROTEIN ZASP"/>
    <property type="match status" value="1"/>
</dbReference>
<dbReference type="SUPFAM" id="SSF50156">
    <property type="entry name" value="PDZ domain-like"/>
    <property type="match status" value="1"/>
</dbReference>
<accession>A0AAW1VDM9</accession>
<reference evidence="7 8" key="1">
    <citation type="submission" date="2023-03" db="EMBL/GenBank/DDBJ databases">
        <title>Genome insight into feeding habits of ladybird beetles.</title>
        <authorList>
            <person name="Li H.-S."/>
            <person name="Huang Y.-H."/>
            <person name="Pang H."/>
        </authorList>
    </citation>
    <scope>NUCLEOTIDE SEQUENCE [LARGE SCALE GENOMIC DNA]</scope>
    <source>
        <strain evidence="7">SYSU_2023b</strain>
        <tissue evidence="7">Whole body</tissue>
    </source>
</reference>
<dbReference type="PROSITE" id="PS50106">
    <property type="entry name" value="PDZ"/>
    <property type="match status" value="1"/>
</dbReference>
<dbReference type="GO" id="GO:0031941">
    <property type="term" value="C:filamentous actin"/>
    <property type="evidence" value="ECO:0007669"/>
    <property type="project" value="TreeGrafter"/>
</dbReference>
<evidence type="ECO:0000256" key="4">
    <source>
        <dbReference type="SAM" id="Coils"/>
    </source>
</evidence>
<comment type="subcellular location">
    <subcellularLocation>
        <location evidence="1">Cytoplasm</location>
    </subcellularLocation>
</comment>
<dbReference type="EMBL" id="JARQZJ010000125">
    <property type="protein sequence ID" value="KAK9890553.1"/>
    <property type="molecule type" value="Genomic_DNA"/>
</dbReference>
<keyword evidence="8" id="KW-1185">Reference proteome</keyword>
<proteinExistence type="predicted"/>
<keyword evidence="3" id="KW-0440">LIM domain</keyword>
<dbReference type="GO" id="GO:0001725">
    <property type="term" value="C:stress fiber"/>
    <property type="evidence" value="ECO:0007669"/>
    <property type="project" value="TreeGrafter"/>
</dbReference>
<evidence type="ECO:0000313" key="7">
    <source>
        <dbReference type="EMBL" id="KAK9890553.1"/>
    </source>
</evidence>
<dbReference type="SMART" id="SM00228">
    <property type="entry name" value="PDZ"/>
    <property type="match status" value="1"/>
</dbReference>
<organism evidence="7 8">
    <name type="scientific">Henosepilachna vigintioctopunctata</name>
    <dbReference type="NCBI Taxonomy" id="420089"/>
    <lineage>
        <taxon>Eukaryota</taxon>
        <taxon>Metazoa</taxon>
        <taxon>Ecdysozoa</taxon>
        <taxon>Arthropoda</taxon>
        <taxon>Hexapoda</taxon>
        <taxon>Insecta</taxon>
        <taxon>Pterygota</taxon>
        <taxon>Neoptera</taxon>
        <taxon>Endopterygota</taxon>
        <taxon>Coleoptera</taxon>
        <taxon>Polyphaga</taxon>
        <taxon>Cucujiformia</taxon>
        <taxon>Coccinelloidea</taxon>
        <taxon>Coccinellidae</taxon>
        <taxon>Epilachninae</taxon>
        <taxon>Epilachnini</taxon>
        <taxon>Henosepilachna</taxon>
    </lineage>
</organism>
<keyword evidence="2" id="KW-0963">Cytoplasm</keyword>
<evidence type="ECO:0000256" key="5">
    <source>
        <dbReference type="SAM" id="MobiDB-lite"/>
    </source>
</evidence>
<dbReference type="InterPro" id="IPR050604">
    <property type="entry name" value="PDZ-LIM_domain"/>
</dbReference>
<keyword evidence="3" id="KW-0479">Metal-binding</keyword>
<dbReference type="Proteomes" id="UP001431783">
    <property type="component" value="Unassembled WGS sequence"/>
</dbReference>
<dbReference type="PANTHER" id="PTHR24214:SF38">
    <property type="entry name" value="PDZ AND LIM DOMAIN PROTEIN ZASP-RELATED"/>
    <property type="match status" value="1"/>
</dbReference>
<dbReference type="AlphaFoldDB" id="A0AAW1VDM9"/>
<feature type="coiled-coil region" evidence="4">
    <location>
        <begin position="237"/>
        <end position="328"/>
    </location>
</feature>
<dbReference type="InterPro" id="IPR036034">
    <property type="entry name" value="PDZ_sf"/>
</dbReference>
<dbReference type="Pfam" id="PF00595">
    <property type="entry name" value="PDZ"/>
    <property type="match status" value="1"/>
</dbReference>
<comment type="caution">
    <text evidence="7">The sequence shown here is derived from an EMBL/GenBank/DDBJ whole genome shotgun (WGS) entry which is preliminary data.</text>
</comment>
<keyword evidence="3" id="KW-0862">Zinc</keyword>
<dbReference type="GO" id="GO:0003779">
    <property type="term" value="F:actin binding"/>
    <property type="evidence" value="ECO:0007669"/>
    <property type="project" value="TreeGrafter"/>
</dbReference>
<evidence type="ECO:0000256" key="1">
    <source>
        <dbReference type="ARBA" id="ARBA00004496"/>
    </source>
</evidence>
<feature type="domain" description="PDZ" evidence="6">
    <location>
        <begin position="2"/>
        <end position="85"/>
    </location>
</feature>
<name>A0AAW1VDM9_9CUCU</name>
<protein>
    <recommendedName>
        <fullName evidence="6">PDZ domain-containing protein</fullName>
    </recommendedName>
</protein>
<keyword evidence="4" id="KW-0175">Coiled coil</keyword>
<dbReference type="GO" id="GO:0061061">
    <property type="term" value="P:muscle structure development"/>
    <property type="evidence" value="ECO:0007669"/>
    <property type="project" value="TreeGrafter"/>
</dbReference>
<dbReference type="GO" id="GO:0005912">
    <property type="term" value="C:adherens junction"/>
    <property type="evidence" value="ECO:0007669"/>
    <property type="project" value="TreeGrafter"/>
</dbReference>
<dbReference type="InterPro" id="IPR001478">
    <property type="entry name" value="PDZ"/>
</dbReference>
<dbReference type="Gene3D" id="2.30.42.10">
    <property type="match status" value="1"/>
</dbReference>
<sequence length="523" mass="60230">MEIFLKRPHSQVPWGFRIIGGSDSHLPIIVSKVLENSVAEQSGLQEDLILERINNVPTCGLSHSEVNQLILAAENEILLTIKRVNLETLILATLNDEEESDSEISNILRQIINKDALVEDSKSIRKDQELEEMGLKREFETIVEPDKHRIINRNSRNLAIQPPRKKWSTFLQKPQNPTPKEKNQAPPVSKENRYKVIITKQPKKEIPVPQITIDIPTDDNEKQENAEEEHFTTSEAEQNLERQIDDFQISMENQEIVSTEIEMHNLEEIHELQENINEDLEETHEEYEEKEVLENETEIEMKDVPCEAPSLEEQLAAVQKQLQELAQLPSTIQDTLSAVTQQLANIVGSKVQENESQDENNGNECTEIEVELQEEEKEIAKLALGENMGEVLDEVSESAEMEGPQSDVLSDICEEQELSEIVEEDDTQQHITEASIEEDKIENTSQKNQLVDEWNRKWPWSDTEKRVYKINFLKYTPPPKNLEYLQRSEVYRLIHGMEPPMKGICQRSEKILAEQDYYTPGGN</sequence>
<gene>
    <name evidence="7" type="ORF">WA026_010629</name>
</gene>